<evidence type="ECO:0000256" key="7">
    <source>
        <dbReference type="ARBA" id="ARBA00049887"/>
    </source>
</evidence>
<evidence type="ECO:0000256" key="9">
    <source>
        <dbReference type="PIRSR" id="PIRSR610122-1"/>
    </source>
</evidence>
<comment type="function">
    <text evidence="8">This enzyme condenses acetyl-CoA with acetoacetyl-CoA to form HMG-CoA, which is the substrate for HMG-CoA reductase.</text>
</comment>
<dbReference type="SUPFAM" id="SSF53901">
    <property type="entry name" value="Thiolase-like"/>
    <property type="match status" value="2"/>
</dbReference>
<feature type="active site" description="Proton donor/acceptor" evidence="9">
    <location>
        <position position="292"/>
    </location>
</feature>
<keyword evidence="11" id="KW-1207">Sterol metabolism</keyword>
<keyword evidence="11" id="KW-0444">Lipid biosynthesis</keyword>
<dbReference type="GeneID" id="108676709"/>
<dbReference type="InterPro" id="IPR000590">
    <property type="entry name" value="HMG_CoA_synt_AS"/>
</dbReference>
<comment type="pathway">
    <text evidence="1 11">Metabolic intermediate biosynthesis; (R)-mevalonate biosynthesis; (R)-mevalonate from acetyl-CoA: step 2/3.</text>
</comment>
<evidence type="ECO:0000259" key="13">
    <source>
        <dbReference type="Pfam" id="PF08540"/>
    </source>
</evidence>
<protein>
    <recommendedName>
        <fullName evidence="3 11">Hydroxymethylglutaryl-CoA synthase</fullName>
        <shortName evidence="11">HMG-CoA synthase</shortName>
        <ecNumber evidence="3 11">2.3.3.10</ecNumber>
    </recommendedName>
    <alternativeName>
        <fullName evidence="11">3-hydroxy-3-methylglutaryl coenzyme A synthase</fullName>
    </alternativeName>
</protein>
<dbReference type="InterPro" id="IPR013528">
    <property type="entry name" value="HMG_CoA_synth_N"/>
</dbReference>
<dbReference type="InterPro" id="IPR013746">
    <property type="entry name" value="HMG_CoA_synt_C_dom"/>
</dbReference>
<feature type="binding site" evidence="10">
    <location>
        <position position="253"/>
    </location>
    <ligand>
        <name>CoA</name>
        <dbReference type="ChEBI" id="CHEBI:57287"/>
    </ligand>
</feature>
<keyword evidence="6 11" id="KW-0756">Sterol biosynthesis</keyword>
<dbReference type="PROSITE" id="PS01226">
    <property type="entry name" value="HMG_COA_SYNTHASE"/>
    <property type="match status" value="1"/>
</dbReference>
<evidence type="ECO:0000313" key="16">
    <source>
        <dbReference type="RefSeq" id="XP_047737707.1"/>
    </source>
</evidence>
<keyword evidence="11" id="KW-0443">Lipid metabolism</keyword>
<feature type="binding site" evidence="10">
    <location>
        <position position="297"/>
    </location>
    <ligand>
        <name>CoA</name>
        <dbReference type="ChEBI" id="CHEBI:57287"/>
    </ligand>
</feature>
<dbReference type="EC" id="2.3.3.10" evidence="3 11"/>
<dbReference type="OrthoDB" id="1269963at2759"/>
<organism evidence="14 15">
    <name type="scientific">Hyalella azteca</name>
    <name type="common">Amphipod</name>
    <dbReference type="NCBI Taxonomy" id="294128"/>
    <lineage>
        <taxon>Eukaryota</taxon>
        <taxon>Metazoa</taxon>
        <taxon>Ecdysozoa</taxon>
        <taxon>Arthropoda</taxon>
        <taxon>Crustacea</taxon>
        <taxon>Multicrustacea</taxon>
        <taxon>Malacostraca</taxon>
        <taxon>Eumalacostraca</taxon>
        <taxon>Peracarida</taxon>
        <taxon>Amphipoda</taxon>
        <taxon>Senticaudata</taxon>
        <taxon>Talitrida</taxon>
        <taxon>Talitroidea</taxon>
        <taxon>Hyalellidae</taxon>
        <taxon>Hyalella</taxon>
    </lineage>
</organism>
<evidence type="ECO:0000256" key="3">
    <source>
        <dbReference type="ARBA" id="ARBA00012978"/>
    </source>
</evidence>
<keyword evidence="14" id="KW-1185">Reference proteome</keyword>
<accession>A0A8B7P2S9</accession>
<evidence type="ECO:0000256" key="1">
    <source>
        <dbReference type="ARBA" id="ARBA00005218"/>
    </source>
</evidence>
<name>A0A8B7P2S9_HYAAZ</name>
<dbReference type="PANTHER" id="PTHR43323">
    <property type="entry name" value="3-HYDROXY-3-METHYLGLUTARYL COENZYME A SYNTHASE"/>
    <property type="match status" value="1"/>
</dbReference>
<dbReference type="GO" id="GO:0006084">
    <property type="term" value="P:acetyl-CoA metabolic process"/>
    <property type="evidence" value="ECO:0007669"/>
    <property type="project" value="InterPro"/>
</dbReference>
<evidence type="ECO:0000256" key="8">
    <source>
        <dbReference type="ARBA" id="ARBA00056639"/>
    </source>
</evidence>
<evidence type="ECO:0000313" key="14">
    <source>
        <dbReference type="Proteomes" id="UP000694843"/>
    </source>
</evidence>
<evidence type="ECO:0000256" key="5">
    <source>
        <dbReference type="ARBA" id="ARBA00022955"/>
    </source>
</evidence>
<evidence type="ECO:0000313" key="15">
    <source>
        <dbReference type="RefSeq" id="XP_018020327.1"/>
    </source>
</evidence>
<dbReference type="RefSeq" id="XP_018020327.1">
    <property type="nucleotide sequence ID" value="XM_018164838.2"/>
</dbReference>
<dbReference type="OMA" id="DDAYNWI"/>
<comment type="catalytic activity">
    <reaction evidence="7">
        <text>acetoacetyl-CoA + acetyl-CoA + H2O = (3S)-3-hydroxy-3-methylglutaryl-CoA + CoA + H(+)</text>
        <dbReference type="Rhea" id="RHEA:10188"/>
        <dbReference type="ChEBI" id="CHEBI:15377"/>
        <dbReference type="ChEBI" id="CHEBI:15378"/>
        <dbReference type="ChEBI" id="CHEBI:43074"/>
        <dbReference type="ChEBI" id="CHEBI:57286"/>
        <dbReference type="ChEBI" id="CHEBI:57287"/>
        <dbReference type="ChEBI" id="CHEBI:57288"/>
        <dbReference type="EC" id="2.3.3.10"/>
    </reaction>
    <physiologicalReaction direction="left-to-right" evidence="7">
        <dbReference type="Rhea" id="RHEA:10189"/>
    </physiologicalReaction>
</comment>
<reference evidence="15 16" key="1">
    <citation type="submission" date="2025-04" db="UniProtKB">
        <authorList>
            <consortium name="RefSeq"/>
        </authorList>
    </citation>
    <scope>IDENTIFICATION</scope>
    <source>
        <tissue evidence="15 16">Whole organism</tissue>
    </source>
</reference>
<sequence>MFKKHCVSAWEGNSETVKSNGCNIDSFDGAEEDWRKNSSLPLRTWPQDVGIIAMEVYFPAQFVDQAELEDFDGVSKGKYTIGLGQTRMGFCSDCEDINSLCLTALTQLMEKTGIDYTSIGRLEVGTETLVDKSKSVKSFLMTAFAASGNSDVEGVDSTNACYGGTAALFNAVNWVESSAWDGRYAVVVAGDIAVYASGAARPTSGAGAIAMLVGPNAPLVLDRGVRSSHMNHSYDFYKPVMSSEYPIVDGKLSIRCYFAALDSCYKTYLSKARKHLDEEVKSLADFKAVLFHTPYCKLVQKSFARLAYNDFRCLSPEAAAALHPSLTAFRDLPLEDTYFNRDIEQAFMASSEEAFLTQTKPSLLLATEVGNMYTPSLYGALASFLAGYSADPDSLVGSRLCLFSYGSGLASTMYSIVIKSGLAQQRLGADVRLPSSNGQAGWSLSQLVSSLSDLQQRLASRQKVPPQIYSDIMKLRESTHHLAPYKPVGCTSSLLPGTWYLTYIDDLHRRQYERVPRSASSSAGAGATATRAAADITGAETAAKIPKCIETNVFGVTQALTTEISEANATAKVASEAPISALTQASAAVVAAAVRT</sequence>
<dbReference type="Pfam" id="PF01154">
    <property type="entry name" value="HMG_CoA_synt_N"/>
    <property type="match status" value="1"/>
</dbReference>
<gene>
    <name evidence="15 16" type="primary">LOC108676709</name>
</gene>
<dbReference type="CDD" id="cd00827">
    <property type="entry name" value="init_cond_enzymes"/>
    <property type="match status" value="1"/>
</dbReference>
<dbReference type="Pfam" id="PF08540">
    <property type="entry name" value="HMG_CoA_synt_C"/>
    <property type="match status" value="1"/>
</dbReference>
<dbReference type="NCBIfam" id="TIGR01833">
    <property type="entry name" value="HMG-CoA-S_euk"/>
    <property type="match status" value="1"/>
</dbReference>
<dbReference type="KEGG" id="hazt:108676709"/>
<evidence type="ECO:0000256" key="11">
    <source>
        <dbReference type="RuleBase" id="RU364071"/>
    </source>
</evidence>
<evidence type="ECO:0000256" key="2">
    <source>
        <dbReference type="ARBA" id="ARBA00007061"/>
    </source>
</evidence>
<dbReference type="UniPathway" id="UPA00058">
    <property type="reaction ID" value="UER00102"/>
</dbReference>
<feature type="active site" description="Proton donor/acceptor" evidence="9">
    <location>
        <position position="127"/>
    </location>
</feature>
<evidence type="ECO:0000256" key="6">
    <source>
        <dbReference type="ARBA" id="ARBA00023011"/>
    </source>
</evidence>
<dbReference type="AlphaFoldDB" id="A0A8B7P2S9"/>
<dbReference type="InterPro" id="IPR010122">
    <property type="entry name" value="HMG_CoA_synthase_euk"/>
</dbReference>
<dbReference type="GO" id="GO:0016126">
    <property type="term" value="P:sterol biosynthetic process"/>
    <property type="evidence" value="ECO:0007669"/>
    <property type="project" value="UniProtKB-KW"/>
</dbReference>
<dbReference type="PANTHER" id="PTHR43323:SF2">
    <property type="entry name" value="HYDROXYMETHYLGLUTARYL-COA SYNTHASE"/>
    <property type="match status" value="1"/>
</dbReference>
<evidence type="ECO:0000259" key="12">
    <source>
        <dbReference type="Pfam" id="PF01154"/>
    </source>
</evidence>
<feature type="domain" description="Hydroxymethylglutaryl-coenzyme A synthase C-terminal" evidence="13">
    <location>
        <begin position="219"/>
        <end position="514"/>
    </location>
</feature>
<evidence type="ECO:0000256" key="10">
    <source>
        <dbReference type="PIRSR" id="PIRSR610122-2"/>
    </source>
</evidence>
<dbReference type="Gene3D" id="3.40.47.10">
    <property type="match status" value="1"/>
</dbReference>
<dbReference type="FunFam" id="3.40.47.10:FF:000008">
    <property type="entry name" value="3-hydroxy-3-methylglutaryl coenzyme A synthase"/>
    <property type="match status" value="1"/>
</dbReference>
<evidence type="ECO:0000256" key="4">
    <source>
        <dbReference type="ARBA" id="ARBA00022679"/>
    </source>
</evidence>
<proteinExistence type="inferred from homology"/>
<feature type="domain" description="Hydroxymethylglutaryl-coenzyme A synthase N-terminal" evidence="12">
    <location>
        <begin position="45"/>
        <end position="218"/>
    </location>
</feature>
<comment type="similarity">
    <text evidence="2 11">Belongs to the thiolase-like superfamily. HMG-CoA synthase family.</text>
</comment>
<dbReference type="GO" id="GO:0004421">
    <property type="term" value="F:hydroxymethylglutaryl-CoA synthase activity"/>
    <property type="evidence" value="ECO:0007669"/>
    <property type="project" value="UniProtKB-EC"/>
</dbReference>
<keyword evidence="11" id="KW-0753">Steroid metabolism</keyword>
<feature type="active site" description="Acyl-thioester intermediate" evidence="9">
    <location>
        <position position="161"/>
    </location>
</feature>
<dbReference type="RefSeq" id="XP_047737707.1">
    <property type="nucleotide sequence ID" value="XM_047881751.1"/>
</dbReference>
<dbReference type="Proteomes" id="UP000694843">
    <property type="component" value="Unplaced"/>
</dbReference>
<keyword evidence="4 11" id="KW-0808">Transferase</keyword>
<feature type="binding site" evidence="10">
    <location>
        <position position="301"/>
    </location>
    <ligand>
        <name>CoA</name>
        <dbReference type="ChEBI" id="CHEBI:57287"/>
    </ligand>
</feature>
<dbReference type="InterPro" id="IPR016039">
    <property type="entry name" value="Thiolase-like"/>
</dbReference>
<comment type="function">
    <text evidence="11">Catalyzes the condensation of acetyl-CoA with acetoacetyl-CoA to form HMG-CoA.</text>
</comment>
<keyword evidence="5 11" id="KW-0752">Steroid biosynthesis</keyword>
<dbReference type="GO" id="GO:0010142">
    <property type="term" value="P:farnesyl diphosphate biosynthetic process, mevalonate pathway"/>
    <property type="evidence" value="ECO:0007669"/>
    <property type="project" value="InterPro"/>
</dbReference>